<dbReference type="RefSeq" id="XP_004511009.1">
    <property type="nucleotide sequence ID" value="XM_004510952.3"/>
</dbReference>
<dbReference type="Pfam" id="PF00191">
    <property type="entry name" value="Annexin"/>
    <property type="match status" value="3"/>
</dbReference>
<dbReference type="GO" id="GO:0005737">
    <property type="term" value="C:cytoplasm"/>
    <property type="evidence" value="ECO:0007669"/>
    <property type="project" value="TreeGrafter"/>
</dbReference>
<organism evidence="6 7">
    <name type="scientific">Cicer arietinum</name>
    <name type="common">Chickpea</name>
    <name type="synonym">Garbanzo</name>
    <dbReference type="NCBI Taxonomy" id="3827"/>
    <lineage>
        <taxon>Eukaryota</taxon>
        <taxon>Viridiplantae</taxon>
        <taxon>Streptophyta</taxon>
        <taxon>Embryophyta</taxon>
        <taxon>Tracheophyta</taxon>
        <taxon>Spermatophyta</taxon>
        <taxon>Magnoliopsida</taxon>
        <taxon>eudicotyledons</taxon>
        <taxon>Gunneridae</taxon>
        <taxon>Pentapetalae</taxon>
        <taxon>rosids</taxon>
        <taxon>fabids</taxon>
        <taxon>Fabales</taxon>
        <taxon>Fabaceae</taxon>
        <taxon>Papilionoideae</taxon>
        <taxon>50 kb inversion clade</taxon>
        <taxon>NPAAA clade</taxon>
        <taxon>Hologalegina</taxon>
        <taxon>IRL clade</taxon>
        <taxon>Cicereae</taxon>
        <taxon>Cicer</taxon>
    </lineage>
</organism>
<dbReference type="PRINTS" id="PR00196">
    <property type="entry name" value="ANNEXIN"/>
</dbReference>
<evidence type="ECO:0000313" key="6">
    <source>
        <dbReference type="Proteomes" id="UP000087171"/>
    </source>
</evidence>
<dbReference type="InterPro" id="IPR001464">
    <property type="entry name" value="Annexin"/>
</dbReference>
<dbReference type="PaxDb" id="3827-XP_004511009.1"/>
<dbReference type="GO" id="GO:0005509">
    <property type="term" value="F:calcium ion binding"/>
    <property type="evidence" value="ECO:0007669"/>
    <property type="project" value="InterPro"/>
</dbReference>
<evidence type="ECO:0000256" key="5">
    <source>
        <dbReference type="ARBA" id="ARBA00023302"/>
    </source>
</evidence>
<evidence type="ECO:0000256" key="2">
    <source>
        <dbReference type="ARBA" id="ARBA00022737"/>
    </source>
</evidence>
<gene>
    <name evidence="7" type="primary">LOC101506580</name>
</gene>
<protein>
    <submittedName>
        <fullName evidence="7">Annexin D4</fullName>
    </submittedName>
</protein>
<dbReference type="FunFam" id="1.10.220.10:FF:000014">
    <property type="entry name" value="annexin D4"/>
    <property type="match status" value="1"/>
</dbReference>
<evidence type="ECO:0000256" key="3">
    <source>
        <dbReference type="ARBA" id="ARBA00022837"/>
    </source>
</evidence>
<dbReference type="Proteomes" id="UP000087171">
    <property type="component" value="Chromosome Ca7"/>
</dbReference>
<keyword evidence="5" id="KW-0111">Calcium/phospholipid-binding</keyword>
<reference evidence="7" key="2">
    <citation type="submission" date="2025-08" db="UniProtKB">
        <authorList>
            <consortium name="RefSeq"/>
        </authorList>
    </citation>
    <scope>IDENTIFICATION</scope>
    <source>
        <tissue evidence="7">Etiolated seedlings</tissue>
    </source>
</reference>
<dbReference type="OrthoDB" id="37886at2759"/>
<dbReference type="GO" id="GO:0009414">
    <property type="term" value="P:response to water deprivation"/>
    <property type="evidence" value="ECO:0007669"/>
    <property type="project" value="TreeGrafter"/>
</dbReference>
<dbReference type="FunFam" id="1.10.220.10:FF:000006">
    <property type="entry name" value="Annexin"/>
    <property type="match status" value="1"/>
</dbReference>
<name>A0A1S2YWG2_CICAR</name>
<dbReference type="SUPFAM" id="SSF47874">
    <property type="entry name" value="Annexin"/>
    <property type="match status" value="1"/>
</dbReference>
<keyword evidence="2" id="KW-0677">Repeat</keyword>
<keyword evidence="1" id="KW-0479">Metal-binding</keyword>
<evidence type="ECO:0000313" key="7">
    <source>
        <dbReference type="RefSeq" id="XP_004511009.1"/>
    </source>
</evidence>
<dbReference type="PANTHER" id="PTHR10502">
    <property type="entry name" value="ANNEXIN"/>
    <property type="match status" value="1"/>
</dbReference>
<dbReference type="InterPro" id="IPR018502">
    <property type="entry name" value="Annexin_repeat"/>
</dbReference>
<dbReference type="InterPro" id="IPR037104">
    <property type="entry name" value="Annexin_sf"/>
</dbReference>
<evidence type="ECO:0000256" key="4">
    <source>
        <dbReference type="ARBA" id="ARBA00023216"/>
    </source>
</evidence>
<keyword evidence="4" id="KW-0041">Annexin</keyword>
<dbReference type="GO" id="GO:0009651">
    <property type="term" value="P:response to salt stress"/>
    <property type="evidence" value="ECO:0007669"/>
    <property type="project" value="TreeGrafter"/>
</dbReference>
<dbReference type="KEGG" id="cam:101506580"/>
<keyword evidence="6" id="KW-1185">Reference proteome</keyword>
<sequence length="314" mass="36168">MAFNQELEAITHAFSGHGVDEKSLTTILGKWNPLERELYRKNTPHFFVEDHERKFQRWNDHCVRLLKHEFVRFKNAVVLWSMHPWERDARLAKEALKKGPSSYGILIEIACTRSSEELLGARKAYHSLFDHSIEEDVASHIHGIDRKLLVALVSAYRYEGSKVKDDTAKSEAKTLSNAIKNVHKKPIVEDDEVIRILATRSKAHLQQVHKHYKEISGKNLEEDLNDLRFKETVECLCTPQVYFSKVLDASLKIDVDKNIKKSLTRVIVTRADIDMKEIKGEYNNLYGVSLQQKIEETAKGNYKDFLLTLIARGG</sequence>
<dbReference type="GO" id="GO:0009408">
    <property type="term" value="P:response to heat"/>
    <property type="evidence" value="ECO:0007669"/>
    <property type="project" value="TreeGrafter"/>
</dbReference>
<dbReference type="SMART" id="SM00335">
    <property type="entry name" value="ANX"/>
    <property type="match status" value="3"/>
</dbReference>
<dbReference type="FunFam" id="1.10.220.10:FF:000021">
    <property type="entry name" value="annexin D4"/>
    <property type="match status" value="1"/>
</dbReference>
<dbReference type="PROSITE" id="PS51897">
    <property type="entry name" value="ANNEXIN_2"/>
    <property type="match status" value="2"/>
</dbReference>
<dbReference type="GeneID" id="101506580"/>
<dbReference type="AlphaFoldDB" id="A0A1S2YWG2"/>
<proteinExistence type="predicted"/>
<evidence type="ECO:0000256" key="1">
    <source>
        <dbReference type="ARBA" id="ARBA00022723"/>
    </source>
</evidence>
<dbReference type="GO" id="GO:0005544">
    <property type="term" value="F:calcium-dependent phospholipid binding"/>
    <property type="evidence" value="ECO:0007669"/>
    <property type="project" value="UniProtKB-KW"/>
</dbReference>
<dbReference type="Gene3D" id="1.10.220.10">
    <property type="entry name" value="Annexin"/>
    <property type="match status" value="3"/>
</dbReference>
<keyword evidence="3" id="KW-0106">Calcium</keyword>
<accession>A0A1S2YWG2</accession>
<dbReference type="GO" id="GO:0009409">
    <property type="term" value="P:response to cold"/>
    <property type="evidence" value="ECO:0007669"/>
    <property type="project" value="TreeGrafter"/>
</dbReference>
<dbReference type="STRING" id="3827.A0A1S2YWG2"/>
<dbReference type="eggNOG" id="KOG0819">
    <property type="taxonomic scope" value="Eukaryota"/>
</dbReference>
<dbReference type="PANTHER" id="PTHR10502:SF196">
    <property type="entry name" value="ANNEXIN D4"/>
    <property type="match status" value="1"/>
</dbReference>
<reference evidence="6" key="1">
    <citation type="journal article" date="2013" name="Nat. Biotechnol.">
        <title>Draft genome sequence of chickpea (Cicer arietinum) provides a resource for trait improvement.</title>
        <authorList>
            <person name="Varshney R.K."/>
            <person name="Song C."/>
            <person name="Saxena R.K."/>
            <person name="Azam S."/>
            <person name="Yu S."/>
            <person name="Sharpe A.G."/>
            <person name="Cannon S."/>
            <person name="Baek J."/>
            <person name="Rosen B.D."/>
            <person name="Tar'an B."/>
            <person name="Millan T."/>
            <person name="Zhang X."/>
            <person name="Ramsay L.D."/>
            <person name="Iwata A."/>
            <person name="Wang Y."/>
            <person name="Nelson W."/>
            <person name="Farmer A.D."/>
            <person name="Gaur P.M."/>
            <person name="Soderlund C."/>
            <person name="Penmetsa R.V."/>
            <person name="Xu C."/>
            <person name="Bharti A.K."/>
            <person name="He W."/>
            <person name="Winter P."/>
            <person name="Zhao S."/>
            <person name="Hane J.K."/>
            <person name="Carrasquilla-Garcia N."/>
            <person name="Condie J.A."/>
            <person name="Upadhyaya H.D."/>
            <person name="Luo M.C."/>
            <person name="Thudi M."/>
            <person name="Gowda C.L."/>
            <person name="Singh N.P."/>
            <person name="Lichtenzveig J."/>
            <person name="Gali K.K."/>
            <person name="Rubio J."/>
            <person name="Nadarajan N."/>
            <person name="Dolezel J."/>
            <person name="Bansal K.C."/>
            <person name="Xu X."/>
            <person name="Edwards D."/>
            <person name="Zhang G."/>
            <person name="Kahl G."/>
            <person name="Gil J."/>
            <person name="Singh K.B."/>
            <person name="Datta S.K."/>
            <person name="Jackson S.A."/>
            <person name="Wang J."/>
            <person name="Cook D.R."/>
        </authorList>
    </citation>
    <scope>NUCLEOTIDE SEQUENCE [LARGE SCALE GENOMIC DNA]</scope>
    <source>
        <strain evidence="6">cv. CDC Frontier</strain>
    </source>
</reference>
<dbReference type="GO" id="GO:0005886">
    <property type="term" value="C:plasma membrane"/>
    <property type="evidence" value="ECO:0007669"/>
    <property type="project" value="TreeGrafter"/>
</dbReference>
<dbReference type="GO" id="GO:0001786">
    <property type="term" value="F:phosphatidylserine binding"/>
    <property type="evidence" value="ECO:0007669"/>
    <property type="project" value="TreeGrafter"/>
</dbReference>